<dbReference type="Proteomes" id="UP000036867">
    <property type="component" value="Unassembled WGS sequence"/>
</dbReference>
<evidence type="ECO:0000313" key="2">
    <source>
        <dbReference type="EMBL" id="KOO49811.1"/>
    </source>
</evidence>
<dbReference type="PANTHER" id="PTHR14097">
    <property type="entry name" value="OXIDOREDUCTASE HTATIP2"/>
    <property type="match status" value="1"/>
</dbReference>
<keyword evidence="3" id="KW-1185">Reference proteome</keyword>
<sequence>MLMRSAIVVGATGLTGKELVKVLCESEKYAEITVIARRALNFKHPKLVVKIRQFDQLEEADFKFAHELYCCLGTTRKKAGSKVMFEKVDLEYPVNIASIAKKCGIPHVLVISAMGANENSKFYYNQVKGKMEYNLIALELPQLSIFRPSLLLGIREEVRPTEKISGVAMNILNPIFMGSLKKYRAIPANNLAKAMYSVAIKNTKHKVRVFESEEISMIGKIDSLVDDHEEIIDEEPIFNWEKRQDIFIEKEILEEEKIDKPLNDRQ</sequence>
<dbReference type="RefSeq" id="WP_053417983.1">
    <property type="nucleotide sequence ID" value="NZ_LILB01000005.1"/>
</dbReference>
<proteinExistence type="predicted"/>
<dbReference type="PANTHER" id="PTHR14097:SF7">
    <property type="entry name" value="OXIDOREDUCTASE HTATIP2"/>
    <property type="match status" value="1"/>
</dbReference>
<evidence type="ECO:0000259" key="1">
    <source>
        <dbReference type="Pfam" id="PF13460"/>
    </source>
</evidence>
<dbReference type="STRING" id="263475.AMD00_15950"/>
<dbReference type="GeneID" id="301137588"/>
<gene>
    <name evidence="2" type="ORF">AMD00_15950</name>
</gene>
<evidence type="ECO:0000313" key="3">
    <source>
        <dbReference type="Proteomes" id="UP000036867"/>
    </source>
</evidence>
<accession>A0A0M0LFS2</accession>
<dbReference type="EMBL" id="LILB01000005">
    <property type="protein sequence ID" value="KOO49811.1"/>
    <property type="molecule type" value="Genomic_DNA"/>
</dbReference>
<dbReference type="CDD" id="cd05250">
    <property type="entry name" value="CC3_like_SDR_a"/>
    <property type="match status" value="1"/>
</dbReference>
<dbReference type="PATRIC" id="fig|263475.3.peg.4469"/>
<reference evidence="3" key="1">
    <citation type="submission" date="2015-08" db="EMBL/GenBank/DDBJ databases">
        <title>Fjat-10028 dsm 16317.</title>
        <authorList>
            <person name="Liu B."/>
            <person name="Wang J."/>
            <person name="Zhu Y."/>
            <person name="Liu G."/>
            <person name="Chen Q."/>
            <person name="Chen Z."/>
            <person name="Lan J."/>
            <person name="Che J."/>
            <person name="Ge C."/>
            <person name="Shi H."/>
            <person name="Pan Z."/>
            <person name="Liu X."/>
        </authorList>
    </citation>
    <scope>NUCLEOTIDE SEQUENCE [LARGE SCALE GENOMIC DNA]</scope>
    <source>
        <strain evidence="3">DSM 16317</strain>
    </source>
</reference>
<dbReference type="InterPro" id="IPR036291">
    <property type="entry name" value="NAD(P)-bd_dom_sf"/>
</dbReference>
<name>A0A0M0LFS2_9BACL</name>
<dbReference type="Pfam" id="PF13460">
    <property type="entry name" value="NAD_binding_10"/>
    <property type="match status" value="1"/>
</dbReference>
<organism evidence="2 3">
    <name type="scientific">Viridibacillus arvi</name>
    <dbReference type="NCBI Taxonomy" id="263475"/>
    <lineage>
        <taxon>Bacteria</taxon>
        <taxon>Bacillati</taxon>
        <taxon>Bacillota</taxon>
        <taxon>Bacilli</taxon>
        <taxon>Bacillales</taxon>
        <taxon>Caryophanaceae</taxon>
        <taxon>Viridibacillus</taxon>
    </lineage>
</organism>
<comment type="caution">
    <text evidence="2">The sequence shown here is derived from an EMBL/GenBank/DDBJ whole genome shotgun (WGS) entry which is preliminary data.</text>
</comment>
<dbReference type="InterPro" id="IPR016040">
    <property type="entry name" value="NAD(P)-bd_dom"/>
</dbReference>
<dbReference type="AlphaFoldDB" id="A0A0M0LFS2"/>
<feature type="domain" description="NAD(P)-binding" evidence="1">
    <location>
        <begin position="10"/>
        <end position="124"/>
    </location>
</feature>
<dbReference type="Gene3D" id="3.40.50.720">
    <property type="entry name" value="NAD(P)-binding Rossmann-like Domain"/>
    <property type="match status" value="1"/>
</dbReference>
<protein>
    <submittedName>
        <fullName evidence="2">Oxidoreductase</fullName>
    </submittedName>
</protein>
<dbReference type="SUPFAM" id="SSF51735">
    <property type="entry name" value="NAD(P)-binding Rossmann-fold domains"/>
    <property type="match status" value="1"/>
</dbReference>